<sequence>MIRGFESLLIGSQNAKNLADFYKDKVGLEIGLEAEMGEENETLYELKLGKGPNIYIIDHSKVKGKNKNPERIIFNIEVDDIEKEAKRLKEAKVMLVQDTYHIEGYGYIATFEDIDGNYFQLVQVRAS</sequence>
<dbReference type="Proteomes" id="UP000034493">
    <property type="component" value="Unassembled WGS sequence"/>
</dbReference>
<protein>
    <recommendedName>
        <fullName evidence="1">VOC domain-containing protein</fullName>
    </recommendedName>
</protein>
<evidence type="ECO:0000313" key="3">
    <source>
        <dbReference type="Proteomes" id="UP000034493"/>
    </source>
</evidence>
<feature type="domain" description="VOC" evidence="1">
    <location>
        <begin position="4"/>
        <end position="124"/>
    </location>
</feature>
<gene>
    <name evidence="2" type="ORF">UU56_C0011G0015</name>
</gene>
<dbReference type="AlphaFoldDB" id="A0A0G0Y3I1"/>
<proteinExistence type="predicted"/>
<name>A0A0G0Y3I1_9BACT</name>
<organism evidence="2 3">
    <name type="scientific">Candidatus Curtissbacteria bacterium GW2011_GWA2_41_24</name>
    <dbReference type="NCBI Taxonomy" id="1618411"/>
    <lineage>
        <taxon>Bacteria</taxon>
        <taxon>Candidatus Curtissiibacteriota</taxon>
    </lineage>
</organism>
<dbReference type="SUPFAM" id="SSF54593">
    <property type="entry name" value="Glyoxalase/Bleomycin resistance protein/Dihydroxybiphenyl dioxygenase"/>
    <property type="match status" value="1"/>
</dbReference>
<reference evidence="2 3" key="1">
    <citation type="journal article" date="2015" name="Nature">
        <title>rRNA introns, odd ribosomes, and small enigmatic genomes across a large radiation of phyla.</title>
        <authorList>
            <person name="Brown C.T."/>
            <person name="Hug L.A."/>
            <person name="Thomas B.C."/>
            <person name="Sharon I."/>
            <person name="Castelle C.J."/>
            <person name="Singh A."/>
            <person name="Wilkins M.J."/>
            <person name="Williams K.H."/>
            <person name="Banfield J.F."/>
        </authorList>
    </citation>
    <scope>NUCLEOTIDE SEQUENCE [LARGE SCALE GENOMIC DNA]</scope>
</reference>
<evidence type="ECO:0000259" key="1">
    <source>
        <dbReference type="PROSITE" id="PS51819"/>
    </source>
</evidence>
<dbReference type="InterPro" id="IPR004360">
    <property type="entry name" value="Glyas_Fos-R_dOase_dom"/>
</dbReference>
<dbReference type="Gene3D" id="3.10.180.10">
    <property type="entry name" value="2,3-Dihydroxybiphenyl 1,2-Dioxygenase, domain 1"/>
    <property type="match status" value="1"/>
</dbReference>
<dbReference type="InterPro" id="IPR037523">
    <property type="entry name" value="VOC_core"/>
</dbReference>
<evidence type="ECO:0000313" key="2">
    <source>
        <dbReference type="EMBL" id="KKS04021.1"/>
    </source>
</evidence>
<accession>A0A0G0Y3I1</accession>
<comment type="caution">
    <text evidence="2">The sequence shown here is derived from an EMBL/GenBank/DDBJ whole genome shotgun (WGS) entry which is preliminary data.</text>
</comment>
<dbReference type="PROSITE" id="PS51819">
    <property type="entry name" value="VOC"/>
    <property type="match status" value="1"/>
</dbReference>
<dbReference type="EMBL" id="LCBC01000011">
    <property type="protein sequence ID" value="KKS04021.1"/>
    <property type="molecule type" value="Genomic_DNA"/>
</dbReference>
<dbReference type="Pfam" id="PF00903">
    <property type="entry name" value="Glyoxalase"/>
    <property type="match status" value="1"/>
</dbReference>
<dbReference type="InterPro" id="IPR029068">
    <property type="entry name" value="Glyas_Bleomycin-R_OHBP_Dase"/>
</dbReference>